<dbReference type="RefSeq" id="WP_248681347.1">
    <property type="nucleotide sequence ID" value="NZ_JALPRY010000001.1"/>
</dbReference>
<proteinExistence type="predicted"/>
<evidence type="ECO:0000259" key="2">
    <source>
        <dbReference type="Pfam" id="PF22233"/>
    </source>
</evidence>
<keyword evidence="4" id="KW-1185">Reference proteome</keyword>
<dbReference type="SUPFAM" id="SSF88946">
    <property type="entry name" value="Sigma2 domain of RNA polymerase sigma factors"/>
    <property type="match status" value="1"/>
</dbReference>
<organism evidence="3 4">
    <name type="scientific">Neorhizobium turbinariae</name>
    <dbReference type="NCBI Taxonomy" id="2937795"/>
    <lineage>
        <taxon>Bacteria</taxon>
        <taxon>Pseudomonadati</taxon>
        <taxon>Pseudomonadota</taxon>
        <taxon>Alphaproteobacteria</taxon>
        <taxon>Hyphomicrobiales</taxon>
        <taxon>Rhizobiaceae</taxon>
        <taxon>Rhizobium/Agrobacterium group</taxon>
        <taxon>Neorhizobium</taxon>
    </lineage>
</organism>
<name>A0ABT0IKL7_9HYPH</name>
<dbReference type="InterPro" id="IPR053866">
    <property type="entry name" value="PhyR_sigma2"/>
</dbReference>
<dbReference type="InterPro" id="IPR013324">
    <property type="entry name" value="RNA_pol_sigma_r3/r4-like"/>
</dbReference>
<evidence type="ECO:0000313" key="4">
    <source>
        <dbReference type="Proteomes" id="UP001202827"/>
    </source>
</evidence>
<evidence type="ECO:0000259" key="1">
    <source>
        <dbReference type="Pfam" id="PF22029"/>
    </source>
</evidence>
<comment type="caution">
    <text evidence="3">The sequence shown here is derived from an EMBL/GenBank/DDBJ whole genome shotgun (WGS) entry which is preliminary data.</text>
</comment>
<dbReference type="EMBL" id="JALPRY010000001">
    <property type="protein sequence ID" value="MCK8778424.1"/>
    <property type="molecule type" value="Genomic_DNA"/>
</dbReference>
<reference evidence="3 4" key="1">
    <citation type="submission" date="2022-04" db="EMBL/GenBank/DDBJ databases">
        <title>Rhizobium coralii sp. nov., isolated from coral Turbinaria peltata.</title>
        <authorList>
            <person name="Sun H."/>
        </authorList>
    </citation>
    <scope>NUCLEOTIDE SEQUENCE [LARGE SCALE GENOMIC DNA]</scope>
    <source>
        <strain evidence="3 4">NTR19</strain>
    </source>
</reference>
<evidence type="ECO:0000313" key="3">
    <source>
        <dbReference type="EMBL" id="MCK8778424.1"/>
    </source>
</evidence>
<dbReference type="Proteomes" id="UP001202827">
    <property type="component" value="Unassembled WGS sequence"/>
</dbReference>
<gene>
    <name evidence="3" type="ORF">M0654_00370</name>
</gene>
<dbReference type="InterPro" id="IPR013325">
    <property type="entry name" value="RNA_pol_sigma_r2"/>
</dbReference>
<feature type="domain" description="PhyR sigma4" evidence="2">
    <location>
        <begin position="104"/>
        <end position="137"/>
    </location>
</feature>
<accession>A0ABT0IKL7</accession>
<dbReference type="Pfam" id="PF22233">
    <property type="entry name" value="PhyR_sigma-like"/>
    <property type="match status" value="1"/>
</dbReference>
<feature type="domain" description="PhyR sigma2" evidence="1">
    <location>
        <begin position="10"/>
        <end position="60"/>
    </location>
</feature>
<sequence>MNDIRRDLVALLPRLRRFALTLTSTAVEADELVRQATAQAIGKSYLWKGEGRIENWLFSLIRTTHAEELKKRLRRGEPVAARDTTRGNIGARNVLDLDEDWSSALLLVDVEGFSYSEAAAIMGVSSETIASCLCAARLDLSVMGSESSERRA</sequence>
<protein>
    <submittedName>
        <fullName evidence="3">DUF134 domain-containing protein</fullName>
    </submittedName>
</protein>
<dbReference type="Gene3D" id="1.20.140.160">
    <property type="match status" value="1"/>
</dbReference>
<dbReference type="SUPFAM" id="SSF88659">
    <property type="entry name" value="Sigma3 and sigma4 domains of RNA polymerase sigma factors"/>
    <property type="match status" value="1"/>
</dbReference>
<dbReference type="InterPro" id="IPR053867">
    <property type="entry name" value="PhyR_sigma4"/>
</dbReference>
<dbReference type="Pfam" id="PF22029">
    <property type="entry name" value="PhyR_sigma2"/>
    <property type="match status" value="1"/>
</dbReference>